<dbReference type="EMBL" id="BARW01024654">
    <property type="protein sequence ID" value="GAI94361.1"/>
    <property type="molecule type" value="Genomic_DNA"/>
</dbReference>
<comment type="caution">
    <text evidence="1">The sequence shown here is derived from an EMBL/GenBank/DDBJ whole genome shotgun (WGS) entry which is preliminary data.</text>
</comment>
<reference evidence="1" key="1">
    <citation type="journal article" date="2014" name="Front. Microbiol.">
        <title>High frequency of phylogenetically diverse reductive dehalogenase-homologous genes in deep subseafloor sedimentary metagenomes.</title>
        <authorList>
            <person name="Kawai M."/>
            <person name="Futagami T."/>
            <person name="Toyoda A."/>
            <person name="Takaki Y."/>
            <person name="Nishi S."/>
            <person name="Hori S."/>
            <person name="Arai W."/>
            <person name="Tsubouchi T."/>
            <person name="Morono Y."/>
            <person name="Uchiyama I."/>
            <person name="Ito T."/>
            <person name="Fujiyama A."/>
            <person name="Inagaki F."/>
            <person name="Takami H."/>
        </authorList>
    </citation>
    <scope>NUCLEOTIDE SEQUENCE</scope>
    <source>
        <strain evidence="1">Expedition CK06-06</strain>
    </source>
</reference>
<organism evidence="1">
    <name type="scientific">marine sediment metagenome</name>
    <dbReference type="NCBI Taxonomy" id="412755"/>
    <lineage>
        <taxon>unclassified sequences</taxon>
        <taxon>metagenomes</taxon>
        <taxon>ecological metagenomes</taxon>
    </lineage>
</organism>
<gene>
    <name evidence="1" type="ORF">S12H4_40597</name>
</gene>
<name>X1TSJ3_9ZZZZ</name>
<sequence length="176" mass="20674">MDEKKYFKLSKELSEIYLEIKAILLLSEDEDINQRIILTCINELRNAFDHTMKTFSEGESLEENFKKAVGHLYRAGFDAYEVISISIIKHIQDIRKNFSFEAIVTAYPDYYKKILPTIEKIKRAKVRARSNKTVKDNVSPEEHFKEYEKIVKDIIILKEEMDLHITGIKDAQISIR</sequence>
<evidence type="ECO:0000313" key="1">
    <source>
        <dbReference type="EMBL" id="GAI94361.1"/>
    </source>
</evidence>
<proteinExistence type="predicted"/>
<accession>X1TSJ3</accession>
<protein>
    <submittedName>
        <fullName evidence="1">Uncharacterized protein</fullName>
    </submittedName>
</protein>
<dbReference type="AlphaFoldDB" id="X1TSJ3"/>
<feature type="non-terminal residue" evidence="1">
    <location>
        <position position="176"/>
    </location>
</feature>